<proteinExistence type="predicted"/>
<feature type="transmembrane region" description="Helical" evidence="6">
    <location>
        <begin position="264"/>
        <end position="287"/>
    </location>
</feature>
<feature type="transmembrane region" description="Helical" evidence="6">
    <location>
        <begin position="373"/>
        <end position="391"/>
    </location>
</feature>
<comment type="caution">
    <text evidence="7">The sequence shown here is derived from an EMBL/GenBank/DDBJ whole genome shotgun (WGS) entry which is preliminary data.</text>
</comment>
<evidence type="ECO:0000256" key="6">
    <source>
        <dbReference type="SAM" id="Phobius"/>
    </source>
</evidence>
<feature type="transmembrane region" description="Helical" evidence="6">
    <location>
        <begin position="154"/>
        <end position="175"/>
    </location>
</feature>
<dbReference type="Proteomes" id="UP000177390">
    <property type="component" value="Unassembled WGS sequence"/>
</dbReference>
<evidence type="ECO:0000256" key="3">
    <source>
        <dbReference type="ARBA" id="ARBA00022692"/>
    </source>
</evidence>
<dbReference type="InterPro" id="IPR050833">
    <property type="entry name" value="Poly_Biosynth_Transport"/>
</dbReference>
<evidence type="ECO:0000313" key="8">
    <source>
        <dbReference type="Proteomes" id="UP000177390"/>
    </source>
</evidence>
<feature type="transmembrane region" description="Helical" evidence="6">
    <location>
        <begin position="299"/>
        <end position="321"/>
    </location>
</feature>
<keyword evidence="4 6" id="KW-1133">Transmembrane helix</keyword>
<evidence type="ECO:0000256" key="1">
    <source>
        <dbReference type="ARBA" id="ARBA00004651"/>
    </source>
</evidence>
<accession>A0A1F5ETY0</accession>
<comment type="subcellular location">
    <subcellularLocation>
        <location evidence="1">Cell membrane</location>
        <topology evidence="1">Multi-pass membrane protein</topology>
    </subcellularLocation>
</comment>
<protein>
    <submittedName>
        <fullName evidence="7">Uncharacterized protein</fullName>
    </submittedName>
</protein>
<feature type="transmembrane region" description="Helical" evidence="6">
    <location>
        <begin position="181"/>
        <end position="200"/>
    </location>
</feature>
<name>A0A1F5ETY0_9BACT</name>
<feature type="transmembrane region" description="Helical" evidence="6">
    <location>
        <begin position="397"/>
        <end position="418"/>
    </location>
</feature>
<keyword evidence="3 6" id="KW-0812">Transmembrane</keyword>
<organism evidence="7 8">
    <name type="scientific">Candidatus Collierbacteria bacterium RIFCSPHIGHO2_02_FULL_49_10</name>
    <dbReference type="NCBI Taxonomy" id="1817723"/>
    <lineage>
        <taxon>Bacteria</taxon>
        <taxon>Candidatus Collieribacteriota</taxon>
    </lineage>
</organism>
<keyword evidence="5 6" id="KW-0472">Membrane</keyword>
<evidence type="ECO:0000256" key="4">
    <source>
        <dbReference type="ARBA" id="ARBA00022989"/>
    </source>
</evidence>
<dbReference type="EMBL" id="MFAH01000042">
    <property type="protein sequence ID" value="OGD70851.1"/>
    <property type="molecule type" value="Genomic_DNA"/>
</dbReference>
<reference evidence="7 8" key="1">
    <citation type="journal article" date="2016" name="Nat. Commun.">
        <title>Thousands of microbial genomes shed light on interconnected biogeochemical processes in an aquifer system.</title>
        <authorList>
            <person name="Anantharaman K."/>
            <person name="Brown C.T."/>
            <person name="Hug L.A."/>
            <person name="Sharon I."/>
            <person name="Castelle C.J."/>
            <person name="Probst A.J."/>
            <person name="Thomas B.C."/>
            <person name="Singh A."/>
            <person name="Wilkins M.J."/>
            <person name="Karaoz U."/>
            <person name="Brodie E.L."/>
            <person name="Williams K.H."/>
            <person name="Hubbard S.S."/>
            <person name="Banfield J.F."/>
        </authorList>
    </citation>
    <scope>NUCLEOTIDE SEQUENCE [LARGE SCALE GENOMIC DNA]</scope>
</reference>
<sequence>MGIKKTFIKNTSFNIMSYAYLVIAAIISIPVLVHALGIRAFGFYTLVISLGPILSVFDFGISQATIRFLALPDYDEKKKVKVWQTSYFFFALAGAALFLIVLALFQFYFFRLPISGIVTNKIALMFVVATTIFFSHINTHFLTLPQSKSRYDIYSLNAFIAGSTNTWIAALAALILPSILLIASVRLAGVLFTLLTMWLYSRRHYAAVTIPRFHPEAWREMISFGVRSFAGRVFSALEAYGLNFVLASYIALQAVTYFSIPQSLIIKAAGGISMLTLSLFPLSTSLLTKDGIFKLKKLIIWLQASVLSLGLLAVGVIFVFGKPLLLLWLRNPDLVEQAYPILQILSLQLFLTSLTPMPTAVFESMNLPQIPSFFALLTVLVEVLFIALLLPRFGVNGVAYAISGGAAITVPIFLFIFFDRFRKYEKSLAA</sequence>
<dbReference type="Pfam" id="PF01943">
    <property type="entry name" value="Polysacc_synt"/>
    <property type="match status" value="1"/>
</dbReference>
<evidence type="ECO:0000256" key="5">
    <source>
        <dbReference type="ARBA" id="ARBA00023136"/>
    </source>
</evidence>
<evidence type="ECO:0000256" key="2">
    <source>
        <dbReference type="ARBA" id="ARBA00022475"/>
    </source>
</evidence>
<dbReference type="InterPro" id="IPR002797">
    <property type="entry name" value="Polysacc_synth"/>
</dbReference>
<evidence type="ECO:0000313" key="7">
    <source>
        <dbReference type="EMBL" id="OGD70851.1"/>
    </source>
</evidence>
<gene>
    <name evidence="7" type="ORF">A3D09_04210</name>
</gene>
<feature type="transmembrane region" description="Helical" evidence="6">
    <location>
        <begin position="12"/>
        <end position="35"/>
    </location>
</feature>
<dbReference type="AlphaFoldDB" id="A0A1F5ETY0"/>
<dbReference type="GO" id="GO:0005886">
    <property type="term" value="C:plasma membrane"/>
    <property type="evidence" value="ECO:0007669"/>
    <property type="project" value="UniProtKB-SubCell"/>
</dbReference>
<feature type="transmembrane region" description="Helical" evidence="6">
    <location>
        <begin position="229"/>
        <end position="252"/>
    </location>
</feature>
<feature type="transmembrane region" description="Helical" evidence="6">
    <location>
        <begin position="122"/>
        <end position="142"/>
    </location>
</feature>
<feature type="transmembrane region" description="Helical" evidence="6">
    <location>
        <begin position="87"/>
        <end position="110"/>
    </location>
</feature>
<dbReference type="PANTHER" id="PTHR30250">
    <property type="entry name" value="PST FAMILY PREDICTED COLANIC ACID TRANSPORTER"/>
    <property type="match status" value="1"/>
</dbReference>
<feature type="transmembrane region" description="Helical" evidence="6">
    <location>
        <begin position="41"/>
        <end position="61"/>
    </location>
</feature>
<keyword evidence="2" id="KW-1003">Cell membrane</keyword>
<dbReference type="PANTHER" id="PTHR30250:SF26">
    <property type="entry name" value="PSMA PROTEIN"/>
    <property type="match status" value="1"/>
</dbReference>